<keyword evidence="3" id="KW-1185">Reference proteome</keyword>
<dbReference type="EMBL" id="JAKLWS010000009">
    <property type="protein sequence ID" value="MCG2588756.1"/>
    <property type="molecule type" value="Genomic_DNA"/>
</dbReference>
<reference evidence="2" key="2">
    <citation type="submission" date="2024-05" db="EMBL/GenBank/DDBJ databases">
        <title>Rhodohalobacter halophilus gen. nov., sp. nov., a moderately halophilic member of the family Balneolaceae.</title>
        <authorList>
            <person name="Xia J."/>
        </authorList>
    </citation>
    <scope>NUCLEOTIDE SEQUENCE</scope>
    <source>
        <strain evidence="2">WB101</strain>
    </source>
</reference>
<comment type="caution">
    <text evidence="2">The sequence shown here is derived from an EMBL/GenBank/DDBJ whole genome shotgun (WGS) entry which is preliminary data.</text>
</comment>
<accession>A0ABS9KD29</accession>
<proteinExistence type="predicted"/>
<feature type="chain" id="PRO_5045523127" description="DUF4625 domain-containing protein" evidence="1">
    <location>
        <begin position="26"/>
        <end position="170"/>
    </location>
</feature>
<name>A0ABS9KD29_9BACT</name>
<dbReference type="RefSeq" id="WP_237853662.1">
    <property type="nucleotide sequence ID" value="NZ_JAKLWS010000009.1"/>
</dbReference>
<evidence type="ECO:0000313" key="2">
    <source>
        <dbReference type="EMBL" id="MCG2588756.1"/>
    </source>
</evidence>
<dbReference type="PROSITE" id="PS51257">
    <property type="entry name" value="PROKAR_LIPOPROTEIN"/>
    <property type="match status" value="1"/>
</dbReference>
<feature type="signal peptide" evidence="1">
    <location>
        <begin position="1"/>
        <end position="25"/>
    </location>
</feature>
<reference evidence="2" key="1">
    <citation type="submission" date="2022-01" db="EMBL/GenBank/DDBJ databases">
        <authorList>
            <person name="Wang Y."/>
        </authorList>
    </citation>
    <scope>NUCLEOTIDE SEQUENCE</scope>
    <source>
        <strain evidence="2">WB101</strain>
    </source>
</reference>
<protein>
    <recommendedName>
        <fullName evidence="4">DUF4625 domain-containing protein</fullName>
    </recommendedName>
</protein>
<dbReference type="Proteomes" id="UP001165366">
    <property type="component" value="Unassembled WGS sequence"/>
</dbReference>
<evidence type="ECO:0000256" key="1">
    <source>
        <dbReference type="SAM" id="SignalP"/>
    </source>
</evidence>
<organism evidence="2 3">
    <name type="scientific">Rhodohalobacter sulfatireducens</name>
    <dbReference type="NCBI Taxonomy" id="2911366"/>
    <lineage>
        <taxon>Bacteria</taxon>
        <taxon>Pseudomonadati</taxon>
        <taxon>Balneolota</taxon>
        <taxon>Balneolia</taxon>
        <taxon>Balneolales</taxon>
        <taxon>Balneolaceae</taxon>
        <taxon>Rhodohalobacter</taxon>
    </lineage>
</organism>
<keyword evidence="1" id="KW-0732">Signal</keyword>
<evidence type="ECO:0000313" key="3">
    <source>
        <dbReference type="Proteomes" id="UP001165366"/>
    </source>
</evidence>
<sequence>MKRFTLFPAAKTVLTIFIFSIIAISCSNSTSSDDHDDDEHQSPAGFRLMMNGAVMAEQLPGQDVTGEFELTHGEETDLITIFFLAEDGDEFQPDEEDYSLGYEFEDEGIAEFEQHEEDGKWSFHLHAESEGITDLSLKLMHGDHSDFTTQGIHVHVEEGEHDENDEDHDH</sequence>
<gene>
    <name evidence="2" type="ORF">L6773_09275</name>
</gene>
<evidence type="ECO:0008006" key="4">
    <source>
        <dbReference type="Google" id="ProtNLM"/>
    </source>
</evidence>